<dbReference type="Pfam" id="PF00884">
    <property type="entry name" value="Sulfatase"/>
    <property type="match status" value="1"/>
</dbReference>
<comment type="similarity">
    <text evidence="1">Belongs to the sulfatase family.</text>
</comment>
<dbReference type="RefSeq" id="WP_345630046.1">
    <property type="nucleotide sequence ID" value="NZ_BAABJQ010000007.1"/>
</dbReference>
<reference evidence="5" key="1">
    <citation type="journal article" date="2019" name="Int. J. Syst. Evol. Microbiol.">
        <title>The Global Catalogue of Microorganisms (GCM) 10K type strain sequencing project: providing services to taxonomists for standard genome sequencing and annotation.</title>
        <authorList>
            <consortium name="The Broad Institute Genomics Platform"/>
            <consortium name="The Broad Institute Genome Sequencing Center for Infectious Disease"/>
            <person name="Wu L."/>
            <person name="Ma J."/>
        </authorList>
    </citation>
    <scope>NUCLEOTIDE SEQUENCE [LARGE SCALE GENOMIC DNA]</scope>
    <source>
        <strain evidence="5">JCM 18304</strain>
    </source>
</reference>
<evidence type="ECO:0000313" key="5">
    <source>
        <dbReference type="Proteomes" id="UP001501570"/>
    </source>
</evidence>
<name>A0ABP9RRI3_9ACTN</name>
<dbReference type="InterPro" id="IPR017850">
    <property type="entry name" value="Alkaline_phosphatase_core_sf"/>
</dbReference>
<evidence type="ECO:0000259" key="3">
    <source>
        <dbReference type="Pfam" id="PF00884"/>
    </source>
</evidence>
<dbReference type="Proteomes" id="UP001501570">
    <property type="component" value="Unassembled WGS sequence"/>
</dbReference>
<dbReference type="InterPro" id="IPR000917">
    <property type="entry name" value="Sulfatase_N"/>
</dbReference>
<sequence length="436" mass="47150">MKNVVIIYADDLGWGDVGCNQDLEPGAPSPTPYLDALAADGVRCTQWYSNSPVCSPSRAALLSGRHPDATGVSEILAGRRHSSGLPTTVRTIARILGEAGFATGLFGKWHLGTAPETSPNAHGFDEFFGFRAGCVDYFSHIHYWDRGTDPVHDLWADDTEVWRNGEYVTEVITERAVDFIRRAARADRPFLAYVPYSAPHYPMHAPQRYLDRFPQLPPDRRIMAAMVAAMDDGIGEILAALDEGAVREDTVIVFSSDNGPSSESRNWLDGTPDPYYGGSTGGFRGHKGSLFDGGIREPTIIAAPGALPAGTASHTPAQMIDVLPTVLDLLGIDRGSETLDGRSRLARLRGAGGADETPLFWRYGDQAAVRRGSWKLVTHGRDDLDGSVVEDPFLADLASDPGERVNRAAERPELVKELVRELEAWLAATADAAPGG</sequence>
<dbReference type="InterPro" id="IPR050738">
    <property type="entry name" value="Sulfatase"/>
</dbReference>
<keyword evidence="2" id="KW-0378">Hydrolase</keyword>
<protein>
    <recommendedName>
        <fullName evidence="3">Sulfatase N-terminal domain-containing protein</fullName>
    </recommendedName>
</protein>
<dbReference type="Gene3D" id="3.40.720.10">
    <property type="entry name" value="Alkaline Phosphatase, subunit A"/>
    <property type="match status" value="1"/>
</dbReference>
<dbReference type="PANTHER" id="PTHR42693:SF53">
    <property type="entry name" value="ENDO-4-O-SULFATASE"/>
    <property type="match status" value="1"/>
</dbReference>
<dbReference type="EMBL" id="BAABJQ010000007">
    <property type="protein sequence ID" value="GAA5185707.1"/>
    <property type="molecule type" value="Genomic_DNA"/>
</dbReference>
<dbReference type="SUPFAM" id="SSF53649">
    <property type="entry name" value="Alkaline phosphatase-like"/>
    <property type="match status" value="1"/>
</dbReference>
<dbReference type="Gene3D" id="3.30.1120.10">
    <property type="match status" value="1"/>
</dbReference>
<evidence type="ECO:0000256" key="2">
    <source>
        <dbReference type="ARBA" id="ARBA00022801"/>
    </source>
</evidence>
<organism evidence="4 5">
    <name type="scientific">Rugosimonospora acidiphila</name>
    <dbReference type="NCBI Taxonomy" id="556531"/>
    <lineage>
        <taxon>Bacteria</taxon>
        <taxon>Bacillati</taxon>
        <taxon>Actinomycetota</taxon>
        <taxon>Actinomycetes</taxon>
        <taxon>Micromonosporales</taxon>
        <taxon>Micromonosporaceae</taxon>
        <taxon>Rugosimonospora</taxon>
    </lineage>
</organism>
<keyword evidence="5" id="KW-1185">Reference proteome</keyword>
<accession>A0ABP9RRI3</accession>
<evidence type="ECO:0000313" key="4">
    <source>
        <dbReference type="EMBL" id="GAA5185707.1"/>
    </source>
</evidence>
<gene>
    <name evidence="4" type="ORF">GCM10023322_30290</name>
</gene>
<comment type="caution">
    <text evidence="4">The sequence shown here is derived from an EMBL/GenBank/DDBJ whole genome shotgun (WGS) entry which is preliminary data.</text>
</comment>
<dbReference type="PANTHER" id="PTHR42693">
    <property type="entry name" value="ARYLSULFATASE FAMILY MEMBER"/>
    <property type="match status" value="1"/>
</dbReference>
<feature type="domain" description="Sulfatase N-terminal" evidence="3">
    <location>
        <begin position="2"/>
        <end position="332"/>
    </location>
</feature>
<proteinExistence type="inferred from homology"/>
<evidence type="ECO:0000256" key="1">
    <source>
        <dbReference type="ARBA" id="ARBA00008779"/>
    </source>
</evidence>